<evidence type="ECO:0000313" key="1">
    <source>
        <dbReference type="EMBL" id="VDN63574.1"/>
    </source>
</evidence>
<dbReference type="AlphaFoldDB" id="A0A653B4N6"/>
<accession>A0A653B4N6</accession>
<protein>
    <submittedName>
        <fullName evidence="1">Uncharacterized protein</fullName>
    </submittedName>
</protein>
<dbReference type="EMBL" id="LR130779">
    <property type="protein sequence ID" value="VDN63574.1"/>
    <property type="molecule type" value="Genomic_DNA"/>
</dbReference>
<name>A0A653B4N6_ECTOL</name>
<organism evidence="1">
    <name type="scientific">Ectopseudomonas oleovorans</name>
    <name type="common">Pseudomonas oleovorans</name>
    <dbReference type="NCBI Taxonomy" id="301"/>
    <lineage>
        <taxon>Bacteria</taxon>
        <taxon>Pseudomonadati</taxon>
        <taxon>Pseudomonadota</taxon>
        <taxon>Gammaproteobacteria</taxon>
        <taxon>Pseudomonadales</taxon>
        <taxon>Pseudomonadaceae</taxon>
        <taxon>Ectopseudomonas</taxon>
    </lineage>
</organism>
<sequence length="102" mass="11683">MRAGAFHWLSGSGRALLIRRLRPRGRPLCIVAMKSQQRSFNCHIRFIECSRGLQILGPVPSNTILLGARHETEAFDGGPDFRRRRRKRRICCSRRRPGSADL</sequence>
<gene>
    <name evidence="1" type="ORF">POT9AD_2599</name>
</gene>
<reference evidence="1" key="1">
    <citation type="submission" date="2018-11" db="EMBL/GenBank/DDBJ databases">
        <authorList>
            <consortium name="Genoscope - CEA"/>
            <person name="William W."/>
        </authorList>
    </citation>
    <scope>NUCLEOTIDE SEQUENCE [LARGE SCALE GENOMIC DNA]</scope>
    <source>
        <strain evidence="1">T9AD</strain>
    </source>
</reference>
<proteinExistence type="predicted"/>